<comment type="caution">
    <text evidence="1">The sequence shown here is derived from an EMBL/GenBank/DDBJ whole genome shotgun (WGS) entry which is preliminary data.</text>
</comment>
<evidence type="ECO:0000313" key="1">
    <source>
        <dbReference type="EMBL" id="PRX22936.1"/>
    </source>
</evidence>
<dbReference type="RefSeq" id="WP_106317972.1">
    <property type="nucleotide sequence ID" value="NZ_BOMO01000022.1"/>
</dbReference>
<dbReference type="OrthoDB" id="7875217at2"/>
<protein>
    <submittedName>
        <fullName evidence="1">Uncharacterized protein</fullName>
    </submittedName>
</protein>
<sequence>MRELEWDVVRDWFDPVQNGSVPDIAVEDTTLEDWQAFLELIRADGWRAEYTSTAMSVSRFRRWLPICSYPTRRTGRGRCGCGPGRTSS</sequence>
<proteinExistence type="predicted"/>
<accession>A0A2T0KHM8</accession>
<reference evidence="1 2" key="1">
    <citation type="submission" date="2018-03" db="EMBL/GenBank/DDBJ databases">
        <title>Genomic Encyclopedia of Archaeal and Bacterial Type Strains, Phase II (KMG-II): from individual species to whole genera.</title>
        <authorList>
            <person name="Goeker M."/>
        </authorList>
    </citation>
    <scope>NUCLEOTIDE SEQUENCE [LARGE SCALE GENOMIC DNA]</scope>
    <source>
        <strain evidence="1 2">DSM 43146</strain>
    </source>
</reference>
<gene>
    <name evidence="1" type="ORF">CLV67_104464</name>
</gene>
<evidence type="ECO:0000313" key="2">
    <source>
        <dbReference type="Proteomes" id="UP000239415"/>
    </source>
</evidence>
<dbReference type="Proteomes" id="UP000239415">
    <property type="component" value="Unassembled WGS sequence"/>
</dbReference>
<dbReference type="AlphaFoldDB" id="A0A2T0KHM8"/>
<keyword evidence="2" id="KW-1185">Reference proteome</keyword>
<dbReference type="EMBL" id="PVMZ01000004">
    <property type="protein sequence ID" value="PRX22936.1"/>
    <property type="molecule type" value="Genomic_DNA"/>
</dbReference>
<name>A0A2T0KHM8_9ACTN</name>
<organism evidence="1 2">
    <name type="scientific">Actinoplanes italicus</name>
    <dbReference type="NCBI Taxonomy" id="113567"/>
    <lineage>
        <taxon>Bacteria</taxon>
        <taxon>Bacillati</taxon>
        <taxon>Actinomycetota</taxon>
        <taxon>Actinomycetes</taxon>
        <taxon>Micromonosporales</taxon>
        <taxon>Micromonosporaceae</taxon>
        <taxon>Actinoplanes</taxon>
    </lineage>
</organism>